<dbReference type="AlphaFoldDB" id="A0A2H1VNF2"/>
<accession>A0A2H1VNF2</accession>
<sequence length="98" mass="11122">MEIRDNRRFVSRNAAHEYEPLAWLKTSRVPRQTVTGYGPGTGGGDLLRLYNAVLVFQVYGVKFAKVLTEGKPILILVLIDKPVILMFSHKILRSRPEV</sequence>
<organism evidence="1">
    <name type="scientific">Spodoptera frugiperda</name>
    <name type="common">Fall armyworm</name>
    <dbReference type="NCBI Taxonomy" id="7108"/>
    <lineage>
        <taxon>Eukaryota</taxon>
        <taxon>Metazoa</taxon>
        <taxon>Ecdysozoa</taxon>
        <taxon>Arthropoda</taxon>
        <taxon>Hexapoda</taxon>
        <taxon>Insecta</taxon>
        <taxon>Pterygota</taxon>
        <taxon>Neoptera</taxon>
        <taxon>Endopterygota</taxon>
        <taxon>Lepidoptera</taxon>
        <taxon>Glossata</taxon>
        <taxon>Ditrysia</taxon>
        <taxon>Noctuoidea</taxon>
        <taxon>Noctuidae</taxon>
        <taxon>Amphipyrinae</taxon>
        <taxon>Spodoptera</taxon>
    </lineage>
</organism>
<reference evidence="1" key="1">
    <citation type="submission" date="2016-07" db="EMBL/GenBank/DDBJ databases">
        <authorList>
            <person name="Bretaudeau A."/>
        </authorList>
    </citation>
    <scope>NUCLEOTIDE SEQUENCE</scope>
    <source>
        <strain evidence="1">Rice</strain>
        <tissue evidence="1">Whole body</tissue>
    </source>
</reference>
<name>A0A2H1VNF2_SPOFR</name>
<protein>
    <submittedName>
        <fullName evidence="1">SFRICE_022280</fullName>
    </submittedName>
</protein>
<gene>
    <name evidence="1" type="ORF">SFRICE_022280</name>
</gene>
<dbReference type="EMBL" id="ODYU01003488">
    <property type="protein sequence ID" value="SOQ42350.1"/>
    <property type="molecule type" value="Genomic_DNA"/>
</dbReference>
<evidence type="ECO:0000313" key="1">
    <source>
        <dbReference type="EMBL" id="SOQ42350.1"/>
    </source>
</evidence>
<proteinExistence type="predicted"/>